<dbReference type="InterPro" id="IPR003188">
    <property type="entry name" value="PTS_IIA_lac/cel"/>
</dbReference>
<keyword evidence="7" id="KW-1185">Reference proteome</keyword>
<accession>A0ABN1JLL9</accession>
<evidence type="ECO:0000256" key="4">
    <source>
        <dbReference type="ARBA" id="ARBA00022683"/>
    </source>
</evidence>
<organism evidence="6 7">
    <name type="scientific">Clostridium oceanicum</name>
    <dbReference type="NCBI Taxonomy" id="1543"/>
    <lineage>
        <taxon>Bacteria</taxon>
        <taxon>Bacillati</taxon>
        <taxon>Bacillota</taxon>
        <taxon>Clostridia</taxon>
        <taxon>Eubacteriales</taxon>
        <taxon>Clostridiaceae</taxon>
        <taxon>Clostridium</taxon>
    </lineage>
</organism>
<evidence type="ECO:0000313" key="7">
    <source>
        <dbReference type="Proteomes" id="UP001501510"/>
    </source>
</evidence>
<feature type="modified residue" description="Phosphohistidine; by HPr" evidence="5">
    <location>
        <position position="76"/>
    </location>
</feature>
<evidence type="ECO:0000313" key="6">
    <source>
        <dbReference type="EMBL" id="GAA0742335.1"/>
    </source>
</evidence>
<dbReference type="PANTHER" id="PTHR34382:SF7">
    <property type="entry name" value="PTS SYSTEM N,N'-DIACETYLCHITOBIOSE-SPECIFIC EIIA COMPONENT"/>
    <property type="match status" value="1"/>
</dbReference>
<dbReference type="PROSITE" id="PS51095">
    <property type="entry name" value="PTS_EIIA_TYPE_3"/>
    <property type="match status" value="1"/>
</dbReference>
<dbReference type="Proteomes" id="UP001501510">
    <property type="component" value="Unassembled WGS sequence"/>
</dbReference>
<evidence type="ECO:0000256" key="5">
    <source>
        <dbReference type="PROSITE-ProRule" id="PRU00418"/>
    </source>
</evidence>
<keyword evidence="3" id="KW-0808">Transferase</keyword>
<comment type="caution">
    <text evidence="6">The sequence shown here is derived from an EMBL/GenBank/DDBJ whole genome shotgun (WGS) entry which is preliminary data.</text>
</comment>
<name>A0ABN1JLL9_9CLOT</name>
<dbReference type="EMBL" id="BAAACG010000010">
    <property type="protein sequence ID" value="GAA0742335.1"/>
    <property type="molecule type" value="Genomic_DNA"/>
</dbReference>
<keyword evidence="2" id="KW-0762">Sugar transport</keyword>
<keyword evidence="4" id="KW-0598">Phosphotransferase system</keyword>
<keyword evidence="1" id="KW-0813">Transport</keyword>
<dbReference type="InterPro" id="IPR036542">
    <property type="entry name" value="PTS_IIA_lac/cel_sf"/>
</dbReference>
<reference evidence="6 7" key="1">
    <citation type="journal article" date="2019" name="Int. J. Syst. Evol. Microbiol.">
        <title>The Global Catalogue of Microorganisms (GCM) 10K type strain sequencing project: providing services to taxonomists for standard genome sequencing and annotation.</title>
        <authorList>
            <consortium name="The Broad Institute Genomics Platform"/>
            <consortium name="The Broad Institute Genome Sequencing Center for Infectious Disease"/>
            <person name="Wu L."/>
            <person name="Ma J."/>
        </authorList>
    </citation>
    <scope>NUCLEOTIDE SEQUENCE [LARGE SCALE GENOMIC DNA]</scope>
    <source>
        <strain evidence="6 7">JCM 1407</strain>
    </source>
</reference>
<evidence type="ECO:0000256" key="1">
    <source>
        <dbReference type="ARBA" id="ARBA00022448"/>
    </source>
</evidence>
<evidence type="ECO:0000256" key="2">
    <source>
        <dbReference type="ARBA" id="ARBA00022597"/>
    </source>
</evidence>
<sequence>MKESELQIFKLISIAGESKTKAFEALKCVKKGDIKGAKEKIEEARKLDVEAHNIQTEIITKEVSGESSQVSLLAVHAQDHYMTNQLARELIEGIIDLYDK</sequence>
<protein>
    <submittedName>
        <fullName evidence="6">PTS lactose/cellobiose transporter subunit IIA</fullName>
    </submittedName>
</protein>
<dbReference type="RefSeq" id="WP_343761950.1">
    <property type="nucleotide sequence ID" value="NZ_BAAACG010000010.1"/>
</dbReference>
<dbReference type="Gene3D" id="1.20.58.80">
    <property type="entry name" value="Phosphotransferase system, lactose/cellobiose-type IIA subunit"/>
    <property type="match status" value="1"/>
</dbReference>
<dbReference type="PIRSF" id="PIRSF000699">
    <property type="entry name" value="PTS_IILac_III"/>
    <property type="match status" value="1"/>
</dbReference>
<dbReference type="SUPFAM" id="SSF46973">
    <property type="entry name" value="Enzyme IIa from lactose specific PTS, IIa-lac"/>
    <property type="match status" value="1"/>
</dbReference>
<proteinExistence type="predicted"/>
<evidence type="ECO:0000256" key="3">
    <source>
        <dbReference type="ARBA" id="ARBA00022679"/>
    </source>
</evidence>
<dbReference type="CDD" id="cd00215">
    <property type="entry name" value="PTS_IIA_lac"/>
    <property type="match status" value="1"/>
</dbReference>
<gene>
    <name evidence="6" type="ORF">GCM10008906_24690</name>
</gene>
<dbReference type="PANTHER" id="PTHR34382">
    <property type="entry name" value="PTS SYSTEM N,N'-DIACETYLCHITOBIOSE-SPECIFIC EIIA COMPONENT"/>
    <property type="match status" value="1"/>
</dbReference>
<dbReference type="Pfam" id="PF02255">
    <property type="entry name" value="PTS_IIA"/>
    <property type="match status" value="1"/>
</dbReference>